<protein>
    <recommendedName>
        <fullName evidence="5">C-type lysozyme inhibitor domain-containing protein</fullName>
    </recommendedName>
</protein>
<evidence type="ECO:0000313" key="4">
    <source>
        <dbReference type="Proteomes" id="UP000436483"/>
    </source>
</evidence>
<keyword evidence="4" id="KW-1185">Reference proteome</keyword>
<feature type="region of interest" description="Disordered" evidence="1">
    <location>
        <begin position="155"/>
        <end position="177"/>
    </location>
</feature>
<dbReference type="Gene3D" id="2.60.120.380">
    <property type="match status" value="1"/>
</dbReference>
<evidence type="ECO:0000313" key="3">
    <source>
        <dbReference type="EMBL" id="MXQ14100.1"/>
    </source>
</evidence>
<keyword evidence="2" id="KW-0732">Signal</keyword>
<organism evidence="3 4">
    <name type="scientific">Microvirga makkahensis</name>
    <dbReference type="NCBI Taxonomy" id="1128670"/>
    <lineage>
        <taxon>Bacteria</taxon>
        <taxon>Pseudomonadati</taxon>
        <taxon>Pseudomonadota</taxon>
        <taxon>Alphaproteobacteria</taxon>
        <taxon>Hyphomicrobiales</taxon>
        <taxon>Methylobacteriaceae</taxon>
        <taxon>Microvirga</taxon>
    </lineage>
</organism>
<sequence>MRQLGLVVLLVTGGSAAQANPAHLALMPTAEPTVSAASPDRIALAHRSSGDETKSRCRPIKFKAGGISATVSGTVKAETRDRPVDPLCYSLAVSDGQRVQVRLLSGTNVAIAIEGIGDANDAFDFVTRSGTYELRVFTLFPMGQHAPFRMRIEVSPPPDTPRLPNSSEGLPDRAAASPAGKLRGRWLGLHRRVRFPLGCDSGEPVFYSQDGKYMTEGVIGTWRLQGNRLTETATEIAEPGEPGAIGRPHVSRIAWEGPDKFVKTFPDGSRMTFRRCPS</sequence>
<comment type="caution">
    <text evidence="3">The sequence shown here is derived from an EMBL/GenBank/DDBJ whole genome shotgun (WGS) entry which is preliminary data.</text>
</comment>
<reference evidence="3 4" key="1">
    <citation type="submission" date="2019-12" db="EMBL/GenBank/DDBJ databases">
        <authorList>
            <person name="Yuan C.-G."/>
        </authorList>
    </citation>
    <scope>NUCLEOTIDE SEQUENCE [LARGE SCALE GENOMIC DNA]</scope>
    <source>
        <strain evidence="3 4">KCTC 23863</strain>
    </source>
</reference>
<evidence type="ECO:0008006" key="5">
    <source>
        <dbReference type="Google" id="ProtNLM"/>
    </source>
</evidence>
<dbReference type="OrthoDB" id="7866630at2"/>
<proteinExistence type="predicted"/>
<dbReference type="EMBL" id="WURB01000026">
    <property type="protein sequence ID" value="MXQ14100.1"/>
    <property type="molecule type" value="Genomic_DNA"/>
</dbReference>
<name>A0A7X3MVX0_9HYPH</name>
<evidence type="ECO:0000256" key="1">
    <source>
        <dbReference type="SAM" id="MobiDB-lite"/>
    </source>
</evidence>
<gene>
    <name evidence="3" type="ORF">GR328_22105</name>
</gene>
<dbReference type="Proteomes" id="UP000436483">
    <property type="component" value="Unassembled WGS sequence"/>
</dbReference>
<feature type="signal peptide" evidence="2">
    <location>
        <begin position="1"/>
        <end position="19"/>
    </location>
</feature>
<accession>A0A7X3MVX0</accession>
<evidence type="ECO:0000256" key="2">
    <source>
        <dbReference type="SAM" id="SignalP"/>
    </source>
</evidence>
<feature type="chain" id="PRO_5031351637" description="C-type lysozyme inhibitor domain-containing protein" evidence="2">
    <location>
        <begin position="20"/>
        <end position="278"/>
    </location>
</feature>
<dbReference type="RefSeq" id="WP_160887712.1">
    <property type="nucleotide sequence ID" value="NZ_WURB01000026.1"/>
</dbReference>
<dbReference type="AlphaFoldDB" id="A0A7X3MVX0"/>
<reference evidence="3 4" key="2">
    <citation type="submission" date="2020-01" db="EMBL/GenBank/DDBJ databases">
        <title>Microvirga sp. nov., an arsenate reduction bacterium isolated from Tibet hotspring sediments.</title>
        <authorList>
            <person name="Xian W.-D."/>
            <person name="Li W.-J."/>
        </authorList>
    </citation>
    <scope>NUCLEOTIDE SEQUENCE [LARGE SCALE GENOMIC DNA]</scope>
    <source>
        <strain evidence="3 4">KCTC 23863</strain>
    </source>
</reference>